<dbReference type="Proteomes" id="UP000002640">
    <property type="component" value="Unassembled WGS sequence"/>
</dbReference>
<dbReference type="EMBL" id="JH159174">
    <property type="protein sequence ID" value="EGZ04759.1"/>
    <property type="molecule type" value="Genomic_DNA"/>
</dbReference>
<dbReference type="AlphaFoldDB" id="G5AI34"/>
<evidence type="ECO:0000313" key="3">
    <source>
        <dbReference type="Proteomes" id="UP000002640"/>
    </source>
</evidence>
<keyword evidence="3" id="KW-1185">Reference proteome</keyword>
<feature type="compositionally biased region" description="Pro residues" evidence="1">
    <location>
        <begin position="42"/>
        <end position="55"/>
    </location>
</feature>
<accession>G5AI34</accession>
<dbReference type="KEGG" id="psoj:PHYSODRAFT_342952"/>
<proteinExistence type="predicted"/>
<evidence type="ECO:0000256" key="1">
    <source>
        <dbReference type="SAM" id="MobiDB-lite"/>
    </source>
</evidence>
<reference evidence="2 3" key="1">
    <citation type="journal article" date="2006" name="Science">
        <title>Phytophthora genome sequences uncover evolutionary origins and mechanisms of pathogenesis.</title>
        <authorList>
            <person name="Tyler B.M."/>
            <person name="Tripathy S."/>
            <person name="Zhang X."/>
            <person name="Dehal P."/>
            <person name="Jiang R.H."/>
            <person name="Aerts A."/>
            <person name="Arredondo F.D."/>
            <person name="Baxter L."/>
            <person name="Bensasson D."/>
            <person name="Beynon J.L."/>
            <person name="Chapman J."/>
            <person name="Damasceno C.M."/>
            <person name="Dorrance A.E."/>
            <person name="Dou D."/>
            <person name="Dickerman A.W."/>
            <person name="Dubchak I.L."/>
            <person name="Garbelotto M."/>
            <person name="Gijzen M."/>
            <person name="Gordon S.G."/>
            <person name="Govers F."/>
            <person name="Grunwald N.J."/>
            <person name="Huang W."/>
            <person name="Ivors K.L."/>
            <person name="Jones R.W."/>
            <person name="Kamoun S."/>
            <person name="Krampis K."/>
            <person name="Lamour K.H."/>
            <person name="Lee M.K."/>
            <person name="McDonald W.H."/>
            <person name="Medina M."/>
            <person name="Meijer H.J."/>
            <person name="Nordberg E.K."/>
            <person name="Maclean D.J."/>
            <person name="Ospina-Giraldo M.D."/>
            <person name="Morris P.F."/>
            <person name="Phuntumart V."/>
            <person name="Putnam N.H."/>
            <person name="Rash S."/>
            <person name="Rose J.K."/>
            <person name="Sakihama Y."/>
            <person name="Salamov A.A."/>
            <person name="Savidor A."/>
            <person name="Scheuring C.F."/>
            <person name="Smith B.M."/>
            <person name="Sobral B.W."/>
            <person name="Terry A."/>
            <person name="Torto-Alalibo T.A."/>
            <person name="Win J."/>
            <person name="Xu Z."/>
            <person name="Zhang H."/>
            <person name="Grigoriev I.V."/>
            <person name="Rokhsar D.S."/>
            <person name="Boore J.L."/>
        </authorList>
    </citation>
    <scope>NUCLEOTIDE SEQUENCE [LARGE SCALE GENOMIC DNA]</scope>
    <source>
        <strain evidence="2 3">P6497</strain>
    </source>
</reference>
<name>G5AI34_PHYSP</name>
<protein>
    <submittedName>
        <fullName evidence="2">Uncharacterized protein</fullName>
    </submittedName>
</protein>
<sequence>MYAPPAWTPLPFCSMFNCPYAGEFLFNGRNVCGAHLQQLSQPPAPPAPPLPPPESRPQLQAEKSDTCAFRGCKKSGLCAHGRDYFCREHFTRLLVLDAHVAGQRLPPRTRVNNGGRLSGGLKVCKDHSLLLLHKERFVDKRNAQDYALHSAASQTRVCSYVGCSSTSVAQKYHGVFCAQHLPVIGDIRNRIMMAKCHGDEAIQIPLRYNEIFLRKFLDEGHVVYYNELVARHGFVSPTVHVGSRGLQGISHGPHIR</sequence>
<dbReference type="GeneID" id="20648420"/>
<dbReference type="RefSeq" id="XP_009539735.1">
    <property type="nucleotide sequence ID" value="XM_009541440.1"/>
</dbReference>
<organism evidence="2 3">
    <name type="scientific">Phytophthora sojae (strain P6497)</name>
    <name type="common">Soybean stem and root rot agent</name>
    <name type="synonym">Phytophthora megasperma f. sp. glycines</name>
    <dbReference type="NCBI Taxonomy" id="1094619"/>
    <lineage>
        <taxon>Eukaryota</taxon>
        <taxon>Sar</taxon>
        <taxon>Stramenopiles</taxon>
        <taxon>Oomycota</taxon>
        <taxon>Peronosporomycetes</taxon>
        <taxon>Peronosporales</taxon>
        <taxon>Peronosporaceae</taxon>
        <taxon>Phytophthora</taxon>
    </lineage>
</organism>
<feature type="region of interest" description="Disordered" evidence="1">
    <location>
        <begin position="37"/>
        <end position="60"/>
    </location>
</feature>
<gene>
    <name evidence="2" type="ORF">PHYSODRAFT_342952</name>
</gene>
<dbReference type="InParanoid" id="G5AI34"/>
<evidence type="ECO:0000313" key="2">
    <source>
        <dbReference type="EMBL" id="EGZ04759.1"/>
    </source>
</evidence>